<gene>
    <name evidence="1" type="ORF">Bhyg_01604</name>
</gene>
<reference evidence="1" key="1">
    <citation type="submission" date="2022-07" db="EMBL/GenBank/DDBJ databases">
        <authorList>
            <person name="Trinca V."/>
            <person name="Uliana J.V.C."/>
            <person name="Torres T.T."/>
            <person name="Ward R.J."/>
            <person name="Monesi N."/>
        </authorList>
    </citation>
    <scope>NUCLEOTIDE SEQUENCE</scope>
    <source>
        <strain evidence="1">HSMRA1968</strain>
        <tissue evidence="1">Whole embryos</tissue>
    </source>
</reference>
<evidence type="ECO:0000313" key="2">
    <source>
        <dbReference type="Proteomes" id="UP001151699"/>
    </source>
</evidence>
<accession>A0A9Q0NA82</accession>
<keyword evidence="2" id="KW-1185">Reference proteome</keyword>
<dbReference type="AlphaFoldDB" id="A0A9Q0NA82"/>
<comment type="caution">
    <text evidence="1">The sequence shown here is derived from an EMBL/GenBank/DDBJ whole genome shotgun (WGS) entry which is preliminary data.</text>
</comment>
<proteinExistence type="predicted"/>
<evidence type="ECO:0000313" key="1">
    <source>
        <dbReference type="EMBL" id="KAJ6646393.1"/>
    </source>
</evidence>
<sequence>MKDFMCYDFAVSLLLLWKKKWKLPN</sequence>
<name>A0A9Q0NA82_9DIPT</name>
<dbReference type="EMBL" id="WJQU01000001">
    <property type="protein sequence ID" value="KAJ6646393.1"/>
    <property type="molecule type" value="Genomic_DNA"/>
</dbReference>
<protein>
    <submittedName>
        <fullName evidence="1">Uncharacterized protein</fullName>
    </submittedName>
</protein>
<dbReference type="Proteomes" id="UP001151699">
    <property type="component" value="Chromosome A"/>
</dbReference>
<organism evidence="1 2">
    <name type="scientific">Pseudolycoriella hygida</name>
    <dbReference type="NCBI Taxonomy" id="35572"/>
    <lineage>
        <taxon>Eukaryota</taxon>
        <taxon>Metazoa</taxon>
        <taxon>Ecdysozoa</taxon>
        <taxon>Arthropoda</taxon>
        <taxon>Hexapoda</taxon>
        <taxon>Insecta</taxon>
        <taxon>Pterygota</taxon>
        <taxon>Neoptera</taxon>
        <taxon>Endopterygota</taxon>
        <taxon>Diptera</taxon>
        <taxon>Nematocera</taxon>
        <taxon>Sciaroidea</taxon>
        <taxon>Sciaridae</taxon>
        <taxon>Pseudolycoriella</taxon>
    </lineage>
</organism>